<dbReference type="InterPro" id="IPR036188">
    <property type="entry name" value="FAD/NAD-bd_sf"/>
</dbReference>
<dbReference type="SUPFAM" id="SSF51905">
    <property type="entry name" value="FAD/NAD(P)-binding domain"/>
    <property type="match status" value="2"/>
</dbReference>
<dbReference type="PANTHER" id="PTHR48105">
    <property type="entry name" value="THIOREDOXIN REDUCTASE 1-RELATED-RELATED"/>
    <property type="match status" value="1"/>
</dbReference>
<dbReference type="InterPro" id="IPR023753">
    <property type="entry name" value="FAD/NAD-binding_dom"/>
</dbReference>
<sequence length="307" mass="31614">MAMKDCIVIGAGAAGLSAGLTLARARRTTLLVDAGRPSNLVATSIGGLSGHDRQAPGEYYAVARAQLAAYPSVELRSGEVLQAVRNDDGTFAVTLAGGRREWARAVILAPGMNYRFPDVPGLAERWGTSAFHCPFCRGWEARNQPMGVLASGAVGVHGALNLRAWTDRITLLTNGASLTGDHRDLLAAGGIAWDERPVAVLDGPGTDLRTVAFTDGTDLAVTALLVKSTLYQRSTLARDLGAILTAPDEMLSVEAIAVDAMCRTAVPGLYAAGDAATSVPPSMAAAIASGYLAGAAATVQTAAGSLR</sequence>
<dbReference type="EMBL" id="BOMG01000039">
    <property type="protein sequence ID" value="GID54166.1"/>
    <property type="molecule type" value="Genomic_DNA"/>
</dbReference>
<dbReference type="Proteomes" id="UP000612282">
    <property type="component" value="Unassembled WGS sequence"/>
</dbReference>
<reference evidence="5 6" key="1">
    <citation type="submission" date="2021-01" db="EMBL/GenBank/DDBJ databases">
        <title>Whole genome shotgun sequence of Actinoplanes couchii NBRC 106145.</title>
        <authorList>
            <person name="Komaki H."/>
            <person name="Tamura T."/>
        </authorList>
    </citation>
    <scope>NUCLEOTIDE SEQUENCE [LARGE SCALE GENOMIC DNA]</scope>
    <source>
        <strain evidence="5 6">NBRC 106145</strain>
    </source>
</reference>
<dbReference type="RefSeq" id="WP_239145103.1">
    <property type="nucleotide sequence ID" value="NZ_BAAAQE010000035.1"/>
</dbReference>
<evidence type="ECO:0000313" key="5">
    <source>
        <dbReference type="EMBL" id="GID54166.1"/>
    </source>
</evidence>
<comment type="caution">
    <text evidence="5">The sequence shown here is derived from an EMBL/GenBank/DDBJ whole genome shotgun (WGS) entry which is preliminary data.</text>
</comment>
<keyword evidence="2" id="KW-0560">Oxidoreductase</keyword>
<evidence type="ECO:0000313" key="6">
    <source>
        <dbReference type="Proteomes" id="UP000612282"/>
    </source>
</evidence>
<keyword evidence="1" id="KW-0285">Flavoprotein</keyword>
<comment type="catalytic activity">
    <reaction evidence="3">
        <text>[thioredoxin]-dithiol + NADP(+) = [thioredoxin]-disulfide + NADPH + H(+)</text>
        <dbReference type="Rhea" id="RHEA:20345"/>
        <dbReference type="Rhea" id="RHEA-COMP:10698"/>
        <dbReference type="Rhea" id="RHEA-COMP:10700"/>
        <dbReference type="ChEBI" id="CHEBI:15378"/>
        <dbReference type="ChEBI" id="CHEBI:29950"/>
        <dbReference type="ChEBI" id="CHEBI:50058"/>
        <dbReference type="ChEBI" id="CHEBI:57783"/>
        <dbReference type="ChEBI" id="CHEBI:58349"/>
        <dbReference type="EC" id="1.8.1.9"/>
    </reaction>
</comment>
<proteinExistence type="predicted"/>
<organism evidence="5 6">
    <name type="scientific">Actinoplanes couchii</name>
    <dbReference type="NCBI Taxonomy" id="403638"/>
    <lineage>
        <taxon>Bacteria</taxon>
        <taxon>Bacillati</taxon>
        <taxon>Actinomycetota</taxon>
        <taxon>Actinomycetes</taxon>
        <taxon>Micromonosporales</taxon>
        <taxon>Micromonosporaceae</taxon>
        <taxon>Actinoplanes</taxon>
    </lineage>
</organism>
<dbReference type="Gene3D" id="3.50.50.60">
    <property type="entry name" value="FAD/NAD(P)-binding domain"/>
    <property type="match status" value="2"/>
</dbReference>
<feature type="domain" description="FAD/NAD(P)-binding" evidence="4">
    <location>
        <begin position="4"/>
        <end position="290"/>
    </location>
</feature>
<evidence type="ECO:0000256" key="1">
    <source>
        <dbReference type="ARBA" id="ARBA00022630"/>
    </source>
</evidence>
<keyword evidence="6" id="KW-1185">Reference proteome</keyword>
<gene>
    <name evidence="5" type="ORF">Aco03nite_025700</name>
</gene>
<dbReference type="Pfam" id="PF07992">
    <property type="entry name" value="Pyr_redox_2"/>
    <property type="match status" value="1"/>
</dbReference>
<accession>A0ABQ3X6M5</accession>
<name>A0ABQ3X6M5_9ACTN</name>
<dbReference type="PRINTS" id="PR00368">
    <property type="entry name" value="FADPNR"/>
</dbReference>
<dbReference type="PRINTS" id="PR00469">
    <property type="entry name" value="PNDRDTASEII"/>
</dbReference>
<evidence type="ECO:0000256" key="3">
    <source>
        <dbReference type="ARBA" id="ARBA00048132"/>
    </source>
</evidence>
<protein>
    <recommendedName>
        <fullName evidence="4">FAD/NAD(P)-binding domain-containing protein</fullName>
    </recommendedName>
</protein>
<evidence type="ECO:0000259" key="4">
    <source>
        <dbReference type="Pfam" id="PF07992"/>
    </source>
</evidence>
<evidence type="ECO:0000256" key="2">
    <source>
        <dbReference type="ARBA" id="ARBA00023002"/>
    </source>
</evidence>
<dbReference type="InterPro" id="IPR050097">
    <property type="entry name" value="Ferredoxin-NADP_redctase_2"/>
</dbReference>